<dbReference type="PANTHER" id="PTHR43135">
    <property type="entry name" value="ALPHA-D-RIBOSE 1-METHYLPHOSPHONATE 5-TRIPHOSPHATE DIPHOSPHATASE"/>
    <property type="match status" value="1"/>
</dbReference>
<evidence type="ECO:0000259" key="1">
    <source>
        <dbReference type="Pfam" id="PF01979"/>
    </source>
</evidence>
<keyword evidence="3" id="KW-1185">Reference proteome</keyword>
<proteinExistence type="predicted"/>
<protein>
    <submittedName>
        <fullName evidence="2">Amidohydrolase family protein</fullName>
    </submittedName>
</protein>
<sequence length="417" mass="43912">MTKPFRIDADLVIPGRGTPVRDGTVVIEAGSVRYAGSRAGAPADVPVRATVPTLMPGLWDAHVHLAGVVATRFEDMLITSPALAGARLAKDLEAMLRAGYTSVRDAAGLGVWIAPAVEDGTIAGPTIYSAGAAISPTGGHSDVHSYPEHWVHPANFREQGFRTADGVTECLKAVRSQLRNNARVIKICATGGVVSVVDHPRHQQFSSDELRVMVEEAARADRAVMAHCHGKRGVMAAIEAGVRTIEHGSHVDEEAAAAMREKDIMLVPTRTIIEVGLRQLARFPRHVARKFEEIAEDHARAMAIAHAAGVTIAAGSDLVTSGPASPLPFAYMGGEAALLVRAGLSPVEAIEAATANGALTLGPQAPRSGMLAPGYDADLIALDIDPLEHLDRLGREEHVLGVWKGGELRHSTVGLGA</sequence>
<comment type="caution">
    <text evidence="2">The sequence shown here is derived from an EMBL/GenBank/DDBJ whole genome shotgun (WGS) entry which is preliminary data.</text>
</comment>
<dbReference type="Proteomes" id="UP001597417">
    <property type="component" value="Unassembled WGS sequence"/>
</dbReference>
<evidence type="ECO:0000313" key="3">
    <source>
        <dbReference type="Proteomes" id="UP001597417"/>
    </source>
</evidence>
<name>A0ABW5FPA8_9PSEU</name>
<dbReference type="RefSeq" id="WP_378261555.1">
    <property type="nucleotide sequence ID" value="NZ_JBHUKR010000004.1"/>
</dbReference>
<dbReference type="InterPro" id="IPR006680">
    <property type="entry name" value="Amidohydro-rel"/>
</dbReference>
<dbReference type="Pfam" id="PF01979">
    <property type="entry name" value="Amidohydro_1"/>
    <property type="match status" value="1"/>
</dbReference>
<organism evidence="2 3">
    <name type="scientific">Amycolatopsis pigmentata</name>
    <dbReference type="NCBI Taxonomy" id="450801"/>
    <lineage>
        <taxon>Bacteria</taxon>
        <taxon>Bacillati</taxon>
        <taxon>Actinomycetota</taxon>
        <taxon>Actinomycetes</taxon>
        <taxon>Pseudonocardiales</taxon>
        <taxon>Pseudonocardiaceae</taxon>
        <taxon>Amycolatopsis</taxon>
    </lineage>
</organism>
<dbReference type="CDD" id="cd01299">
    <property type="entry name" value="Met_dep_hydrolase_A"/>
    <property type="match status" value="1"/>
</dbReference>
<dbReference type="SUPFAM" id="SSF51338">
    <property type="entry name" value="Composite domain of metallo-dependent hydrolases"/>
    <property type="match status" value="1"/>
</dbReference>
<evidence type="ECO:0000313" key="2">
    <source>
        <dbReference type="EMBL" id="MFD2415612.1"/>
    </source>
</evidence>
<dbReference type="InterPro" id="IPR051781">
    <property type="entry name" value="Metallo-dep_Hydrolase"/>
</dbReference>
<dbReference type="InterPro" id="IPR011059">
    <property type="entry name" value="Metal-dep_hydrolase_composite"/>
</dbReference>
<reference evidence="3" key="1">
    <citation type="journal article" date="2019" name="Int. J. Syst. Evol. Microbiol.">
        <title>The Global Catalogue of Microorganisms (GCM) 10K type strain sequencing project: providing services to taxonomists for standard genome sequencing and annotation.</title>
        <authorList>
            <consortium name="The Broad Institute Genomics Platform"/>
            <consortium name="The Broad Institute Genome Sequencing Center for Infectious Disease"/>
            <person name="Wu L."/>
            <person name="Ma J."/>
        </authorList>
    </citation>
    <scope>NUCLEOTIDE SEQUENCE [LARGE SCALE GENOMIC DNA]</scope>
    <source>
        <strain evidence="3">CGMCC 4.7645</strain>
    </source>
</reference>
<dbReference type="InterPro" id="IPR032466">
    <property type="entry name" value="Metal_Hydrolase"/>
</dbReference>
<dbReference type="Gene3D" id="3.20.20.140">
    <property type="entry name" value="Metal-dependent hydrolases"/>
    <property type="match status" value="1"/>
</dbReference>
<dbReference type="Gene3D" id="2.30.40.10">
    <property type="entry name" value="Urease, subunit C, domain 1"/>
    <property type="match status" value="1"/>
</dbReference>
<gene>
    <name evidence="2" type="ORF">ACFSXZ_04640</name>
</gene>
<feature type="domain" description="Amidohydrolase-related" evidence="1">
    <location>
        <begin position="53"/>
        <end position="408"/>
    </location>
</feature>
<dbReference type="InterPro" id="IPR057744">
    <property type="entry name" value="OTAase-like"/>
</dbReference>
<dbReference type="SUPFAM" id="SSF51556">
    <property type="entry name" value="Metallo-dependent hydrolases"/>
    <property type="match status" value="1"/>
</dbReference>
<dbReference type="PANTHER" id="PTHR43135:SF3">
    <property type="entry name" value="ALPHA-D-RIBOSE 1-METHYLPHOSPHONATE 5-TRIPHOSPHATE DIPHOSPHATASE"/>
    <property type="match status" value="1"/>
</dbReference>
<dbReference type="EMBL" id="JBHUKR010000004">
    <property type="protein sequence ID" value="MFD2415612.1"/>
    <property type="molecule type" value="Genomic_DNA"/>
</dbReference>
<accession>A0ABW5FPA8</accession>